<dbReference type="InterPro" id="IPR036515">
    <property type="entry name" value="Transposase_17_sf"/>
</dbReference>
<dbReference type="SUPFAM" id="SSF143422">
    <property type="entry name" value="Transposase IS200-like"/>
    <property type="match status" value="1"/>
</dbReference>
<dbReference type="Proteomes" id="UP001548590">
    <property type="component" value="Unassembled WGS sequence"/>
</dbReference>
<dbReference type="PANTHER" id="PTHR36966:SF1">
    <property type="entry name" value="REP-ASSOCIATED TYROSINE TRANSPOSASE"/>
    <property type="match status" value="1"/>
</dbReference>
<dbReference type="InterPro" id="IPR052715">
    <property type="entry name" value="RAYT_transposase"/>
</dbReference>
<feature type="domain" description="Transposase IS200-like" evidence="1">
    <location>
        <begin position="9"/>
        <end position="133"/>
    </location>
</feature>
<organism evidence="2 3">
    <name type="scientific">Uliginosibacterium paludis</name>
    <dbReference type="NCBI Taxonomy" id="1615952"/>
    <lineage>
        <taxon>Bacteria</taxon>
        <taxon>Pseudomonadati</taxon>
        <taxon>Pseudomonadota</taxon>
        <taxon>Betaproteobacteria</taxon>
        <taxon>Rhodocyclales</taxon>
        <taxon>Zoogloeaceae</taxon>
        <taxon>Uliginosibacterium</taxon>
    </lineage>
</organism>
<dbReference type="Pfam" id="PF01797">
    <property type="entry name" value="Y1_Tnp"/>
    <property type="match status" value="1"/>
</dbReference>
<evidence type="ECO:0000313" key="2">
    <source>
        <dbReference type="EMBL" id="MET1490136.1"/>
    </source>
</evidence>
<keyword evidence="3" id="KW-1185">Reference proteome</keyword>
<comment type="caution">
    <text evidence="2">The sequence shown here is derived from an EMBL/GenBank/DDBJ whole genome shotgun (WGS) entry which is preliminary data.</text>
</comment>
<dbReference type="EMBL" id="JBEWLZ010000004">
    <property type="protein sequence ID" value="MET1490136.1"/>
    <property type="molecule type" value="Genomic_DNA"/>
</dbReference>
<proteinExistence type="predicted"/>
<gene>
    <name evidence="2" type="ORF">ABVT11_09880</name>
</gene>
<dbReference type="RefSeq" id="WP_345923650.1">
    <property type="nucleotide sequence ID" value="NZ_JBDIVF010000001.1"/>
</dbReference>
<dbReference type="SMART" id="SM01321">
    <property type="entry name" value="Y1_Tnp"/>
    <property type="match status" value="1"/>
</dbReference>
<dbReference type="InterPro" id="IPR002686">
    <property type="entry name" value="Transposase_17"/>
</dbReference>
<name>A0ABV2CQD5_9RHOO</name>
<dbReference type="Gene3D" id="3.30.70.1290">
    <property type="entry name" value="Transposase IS200-like"/>
    <property type="match status" value="1"/>
</dbReference>
<evidence type="ECO:0000259" key="1">
    <source>
        <dbReference type="SMART" id="SM01321"/>
    </source>
</evidence>
<dbReference type="NCBIfam" id="NF047646">
    <property type="entry name" value="REP_Tyr_transpos"/>
    <property type="match status" value="1"/>
</dbReference>
<sequence length="176" mass="21209">MPEYRRIWRPGGTYFFTVTLLERRGNDLLVRHIDSLRAAVRKVRQRYPFHIHAFVVLPDHLHCILELPEGDADFATRWMRIKQEFSFAIPKTEWRSATRRKRQERAIWQRRYWEHLIRDEKDFQAHMDYVHFNPVKHGHVARVIDWPHSSFHHHLAAGTYPADWGNISLTDNIGHE</sequence>
<accession>A0ABV2CQD5</accession>
<protein>
    <submittedName>
        <fullName evidence="2">Transposase</fullName>
    </submittedName>
</protein>
<dbReference type="PANTHER" id="PTHR36966">
    <property type="entry name" value="REP-ASSOCIATED TYROSINE TRANSPOSASE"/>
    <property type="match status" value="1"/>
</dbReference>
<evidence type="ECO:0000313" key="3">
    <source>
        <dbReference type="Proteomes" id="UP001548590"/>
    </source>
</evidence>
<reference evidence="2 3" key="1">
    <citation type="submission" date="2024-07" db="EMBL/GenBank/DDBJ databases">
        <title>Uliginosibacterium paludis KCTC:42655.</title>
        <authorList>
            <person name="Kim M.K."/>
        </authorList>
    </citation>
    <scope>NUCLEOTIDE SEQUENCE [LARGE SCALE GENOMIC DNA]</scope>
    <source>
        <strain evidence="2 3">KCTC 42655</strain>
    </source>
</reference>